<dbReference type="SUPFAM" id="SSF53474">
    <property type="entry name" value="alpha/beta-Hydrolases"/>
    <property type="match status" value="2"/>
</dbReference>
<dbReference type="PANTHER" id="PTHR11487:SF0">
    <property type="entry name" value="S-ACYL FATTY ACID SYNTHASE THIOESTERASE, MEDIUM CHAIN"/>
    <property type="match status" value="1"/>
</dbReference>
<dbReference type="GO" id="GO:0016787">
    <property type="term" value="F:hydrolase activity"/>
    <property type="evidence" value="ECO:0007669"/>
    <property type="project" value="UniProtKB-KW"/>
</dbReference>
<dbReference type="EMBL" id="JAJTWT010000007">
    <property type="protein sequence ID" value="MCE4538920.1"/>
    <property type="molecule type" value="Genomic_DNA"/>
</dbReference>
<evidence type="ECO:0000313" key="7">
    <source>
        <dbReference type="Proteomes" id="UP001201463"/>
    </source>
</evidence>
<organism evidence="6 7">
    <name type="scientific">Pelomonas caseinilytica</name>
    <dbReference type="NCBI Taxonomy" id="2906763"/>
    <lineage>
        <taxon>Bacteria</taxon>
        <taxon>Pseudomonadati</taxon>
        <taxon>Pseudomonadota</taxon>
        <taxon>Betaproteobacteria</taxon>
        <taxon>Burkholderiales</taxon>
        <taxon>Sphaerotilaceae</taxon>
        <taxon>Roseateles</taxon>
    </lineage>
</organism>
<feature type="non-terminal residue" evidence="6">
    <location>
        <position position="1"/>
    </location>
</feature>
<evidence type="ECO:0000256" key="4">
    <source>
        <dbReference type="ARBA" id="ARBA00022801"/>
    </source>
</evidence>
<dbReference type="InterPro" id="IPR001031">
    <property type="entry name" value="Thioesterase"/>
</dbReference>
<reference evidence="6 7" key="1">
    <citation type="submission" date="2021-12" db="EMBL/GenBank/DDBJ databases">
        <title>Genome seq of p7.</title>
        <authorList>
            <person name="Seo T."/>
        </authorList>
    </citation>
    <scope>NUCLEOTIDE SEQUENCE [LARGE SCALE GENOMIC DNA]</scope>
    <source>
        <strain evidence="6 7">P7</strain>
    </source>
</reference>
<keyword evidence="4 6" id="KW-0378">Hydrolase</keyword>
<name>A0ABS8XNY3_9BURK</name>
<dbReference type="Pfam" id="PF00550">
    <property type="entry name" value="PP-binding"/>
    <property type="match status" value="1"/>
</dbReference>
<dbReference type="RefSeq" id="WP_233393447.1">
    <property type="nucleotide sequence ID" value="NZ_JAJTWT010000007.1"/>
</dbReference>
<dbReference type="Pfam" id="PF00975">
    <property type="entry name" value="Thioesterase"/>
    <property type="match status" value="2"/>
</dbReference>
<comment type="similarity">
    <text evidence="1">Belongs to the thioesterase family.</text>
</comment>
<dbReference type="InterPro" id="IPR020802">
    <property type="entry name" value="TesA-like"/>
</dbReference>
<keyword evidence="2" id="KW-0596">Phosphopantetheine</keyword>
<dbReference type="InterPro" id="IPR012223">
    <property type="entry name" value="TEII"/>
</dbReference>
<accession>A0ABS8XNY3</accession>
<dbReference type="InterPro" id="IPR006162">
    <property type="entry name" value="Ppantetheine_attach_site"/>
</dbReference>
<dbReference type="SUPFAM" id="SSF47336">
    <property type="entry name" value="ACP-like"/>
    <property type="match status" value="1"/>
</dbReference>
<sequence>GYVEPLGEVEQALAQIWQELLGVERVGRHDHFFELGGHSLLAIRLLNRMREKNMQVSLMTLLSNPILRDLAKAIRQSDQSSCSPFDANPVPINSHGHKPPLFLIHESSGDPLVYAQMTALLPPDQPAYVLQAQGINKMPNPPGSLEELASQHIAAIRRVQAHGPYHLAGWSIGGNIAYEMAQQLHQSGERIASLGMIDTYRNSHVETSEPTERLIDRVIDYLQKSRDRGGLPESASFEHFQNEDELLDYCFQQGWLPADVTKDDVLLRVADSNFIIRLGRRYIPSSSSVDITLYTSDENADENPWRGWKGYVGPQSKVHKIGGTHWSLMRPPLLSHVVDLMIDDLTPATPYDPKVTIQTGSKSSAPLFCIPGAGAHGTSFLELALAFPASLPIYALQARGLTNEQDRPAISVEGAARICVQAIRQVQPSGPYHLLGHSFGGWIAFEIALQLQRQGESVADLIILDSEAPDRLVIRKVADRIDTLMQLIDIYNMRLIHPLPIKRHHFDDRDEDEQINHLLSHLVRARIFPASVSSSLLKCVVQVMQANLNTSYMPRDKFNGAIHLVNAGDESGSSPHENNWTTLVEKIHLYTAPGNHMTMLSEPHVGQLVDKIWQHLSPRLRVQSGGFRPARIVQIERP</sequence>
<evidence type="ECO:0000256" key="2">
    <source>
        <dbReference type="ARBA" id="ARBA00022450"/>
    </source>
</evidence>
<dbReference type="InterPro" id="IPR029058">
    <property type="entry name" value="AB_hydrolase_fold"/>
</dbReference>
<dbReference type="InterPro" id="IPR036736">
    <property type="entry name" value="ACP-like_sf"/>
</dbReference>
<protein>
    <submittedName>
        <fullName evidence="6">Alpha/beta fold hydrolase</fullName>
    </submittedName>
</protein>
<dbReference type="Gene3D" id="3.40.50.1820">
    <property type="entry name" value="alpha/beta hydrolase"/>
    <property type="match status" value="2"/>
</dbReference>
<evidence type="ECO:0000259" key="5">
    <source>
        <dbReference type="PROSITE" id="PS50075"/>
    </source>
</evidence>
<evidence type="ECO:0000256" key="1">
    <source>
        <dbReference type="ARBA" id="ARBA00007169"/>
    </source>
</evidence>
<evidence type="ECO:0000313" key="6">
    <source>
        <dbReference type="EMBL" id="MCE4538920.1"/>
    </source>
</evidence>
<dbReference type="PROSITE" id="PS50075">
    <property type="entry name" value="CARRIER"/>
    <property type="match status" value="1"/>
</dbReference>
<dbReference type="PANTHER" id="PTHR11487">
    <property type="entry name" value="THIOESTERASE"/>
    <property type="match status" value="1"/>
</dbReference>
<dbReference type="SMART" id="SM00824">
    <property type="entry name" value="PKS_TE"/>
    <property type="match status" value="1"/>
</dbReference>
<proteinExistence type="inferred from homology"/>
<keyword evidence="7" id="KW-1185">Reference proteome</keyword>
<gene>
    <name evidence="6" type="ORF">LXT12_16830</name>
</gene>
<comment type="caution">
    <text evidence="6">The sequence shown here is derived from an EMBL/GenBank/DDBJ whole genome shotgun (WGS) entry which is preliminary data.</text>
</comment>
<evidence type="ECO:0000256" key="3">
    <source>
        <dbReference type="ARBA" id="ARBA00022553"/>
    </source>
</evidence>
<dbReference type="PROSITE" id="PS00012">
    <property type="entry name" value="PHOSPHOPANTETHEINE"/>
    <property type="match status" value="1"/>
</dbReference>
<feature type="domain" description="Carrier" evidence="5">
    <location>
        <begin position="4"/>
        <end position="78"/>
    </location>
</feature>
<dbReference type="InterPro" id="IPR009081">
    <property type="entry name" value="PP-bd_ACP"/>
</dbReference>
<dbReference type="Proteomes" id="UP001201463">
    <property type="component" value="Unassembled WGS sequence"/>
</dbReference>
<keyword evidence="3" id="KW-0597">Phosphoprotein</keyword>
<dbReference type="Gene3D" id="1.10.1200.10">
    <property type="entry name" value="ACP-like"/>
    <property type="match status" value="1"/>
</dbReference>